<dbReference type="RefSeq" id="WP_089298613.1">
    <property type="nucleotide sequence ID" value="NZ_BOMU01000109.1"/>
</dbReference>
<dbReference type="InterPro" id="IPR003779">
    <property type="entry name" value="CMD-like"/>
</dbReference>
<dbReference type="Pfam" id="PF02627">
    <property type="entry name" value="CMD"/>
    <property type="match status" value="1"/>
</dbReference>
<dbReference type="InterPro" id="IPR004675">
    <property type="entry name" value="AhpD_core"/>
</dbReference>
<dbReference type="OrthoDB" id="3342615at2"/>
<name>A0A239ILN2_9ACTN</name>
<dbReference type="AlphaFoldDB" id="A0A239ILN2"/>
<evidence type="ECO:0000313" key="2">
    <source>
        <dbReference type="EMBL" id="SNS94507.1"/>
    </source>
</evidence>
<dbReference type="NCBIfam" id="TIGR00778">
    <property type="entry name" value="ahpD_dom"/>
    <property type="match status" value="1"/>
</dbReference>
<keyword evidence="2" id="KW-0575">Peroxidase</keyword>
<dbReference type="InterPro" id="IPR029032">
    <property type="entry name" value="AhpD-like"/>
</dbReference>
<reference evidence="2 3" key="1">
    <citation type="submission" date="2017-06" db="EMBL/GenBank/DDBJ databases">
        <authorList>
            <person name="Kim H.J."/>
            <person name="Triplett B.A."/>
        </authorList>
    </citation>
    <scope>NUCLEOTIDE SEQUENCE [LARGE SCALE GENOMIC DNA]</scope>
    <source>
        <strain evidence="2 3">DSM 43151</strain>
    </source>
</reference>
<organism evidence="2 3">
    <name type="scientific">Actinoplanes regularis</name>
    <dbReference type="NCBI Taxonomy" id="52697"/>
    <lineage>
        <taxon>Bacteria</taxon>
        <taxon>Bacillati</taxon>
        <taxon>Actinomycetota</taxon>
        <taxon>Actinomycetes</taxon>
        <taxon>Micromonosporales</taxon>
        <taxon>Micromonosporaceae</taxon>
        <taxon>Actinoplanes</taxon>
    </lineage>
</organism>
<accession>A0A239ILN2</accession>
<keyword evidence="2" id="KW-0560">Oxidoreductase</keyword>
<dbReference type="EMBL" id="FZNR01000030">
    <property type="protein sequence ID" value="SNS94507.1"/>
    <property type="molecule type" value="Genomic_DNA"/>
</dbReference>
<proteinExistence type="predicted"/>
<dbReference type="Proteomes" id="UP000198415">
    <property type="component" value="Unassembled WGS sequence"/>
</dbReference>
<feature type="domain" description="Carboxymuconolactone decarboxylase-like" evidence="1">
    <location>
        <begin position="46"/>
        <end position="104"/>
    </location>
</feature>
<evidence type="ECO:0000313" key="3">
    <source>
        <dbReference type="Proteomes" id="UP000198415"/>
    </source>
</evidence>
<evidence type="ECO:0000259" key="1">
    <source>
        <dbReference type="Pfam" id="PF02627"/>
    </source>
</evidence>
<dbReference type="Gene3D" id="1.20.1290.10">
    <property type="entry name" value="AhpD-like"/>
    <property type="match status" value="1"/>
</dbReference>
<gene>
    <name evidence="2" type="ORF">SAMN06264365_13015</name>
</gene>
<dbReference type="GO" id="GO:0051920">
    <property type="term" value="F:peroxiredoxin activity"/>
    <property type="evidence" value="ECO:0007669"/>
    <property type="project" value="InterPro"/>
</dbReference>
<dbReference type="SUPFAM" id="SSF69118">
    <property type="entry name" value="AhpD-like"/>
    <property type="match status" value="1"/>
</dbReference>
<sequence>MAYRFFTPAPARAATGRTAQVYQQMRTDFIGPPPMFQAISAVPELLAAAWALMREALLAEGAGRVEREVVAAAVSRANRCRFCVDAHVTLLHALDEHELAEIIAGGETPPIREYAELADWAAASRNPRAAGWSSPYGPQVTGTLLAFHFINRVVSALLAPDLLPGGLQRLPAVRNVGGRLYARTVREPKEPGRSLALLGAVNTAPPGWAGDSPVGVAYSALIDAATKGGVLLGDTARRTVTGTVRWEDGRHPVEPAGWAADLVRDLTGSDQVGARIALLAAFAPGAIDARDVAHWRLSYPSEADLVRLVAYGAITATAHVARSLETGAPSTALIAALAAGLSPSPPRG</sequence>
<protein>
    <submittedName>
        <fullName evidence="2">Alkylhydroperoxidase AhpD family core domain-containing protein</fullName>
    </submittedName>
</protein>
<keyword evidence="3" id="KW-1185">Reference proteome</keyword>